<dbReference type="EMBL" id="RCNL01000194">
    <property type="protein sequence ID" value="TXL69475.1"/>
    <property type="molecule type" value="Genomic_DNA"/>
</dbReference>
<dbReference type="Proteomes" id="UP000426772">
    <property type="component" value="Unassembled WGS sequence"/>
</dbReference>
<evidence type="ECO:0000313" key="2">
    <source>
        <dbReference type="EMBL" id="TXL69475.1"/>
    </source>
</evidence>
<evidence type="ECO:0000313" key="3">
    <source>
        <dbReference type="Proteomes" id="UP000426772"/>
    </source>
</evidence>
<accession>A0ABY3L910</accession>
<sequence length="79" mass="8344">MSKRADRSNLEEERDDLSTDLMGLGERGRVLSGVGDLLATISSSSTSTGGLARGGLISSETGRISSMYVGDKALHRLMN</sequence>
<feature type="compositionally biased region" description="Basic and acidic residues" evidence="1">
    <location>
        <begin position="1"/>
        <end position="11"/>
    </location>
</feature>
<keyword evidence="3" id="KW-1185">Reference proteome</keyword>
<feature type="non-terminal residue" evidence="2">
    <location>
        <position position="79"/>
    </location>
</feature>
<feature type="region of interest" description="Disordered" evidence="1">
    <location>
        <begin position="1"/>
        <end position="21"/>
    </location>
</feature>
<evidence type="ECO:0000256" key="1">
    <source>
        <dbReference type="SAM" id="MobiDB-lite"/>
    </source>
</evidence>
<protein>
    <submittedName>
        <fullName evidence="2">Uncharacterized protein</fullName>
    </submittedName>
</protein>
<reference evidence="2 3" key="1">
    <citation type="submission" date="2018-10" db="EMBL/GenBank/DDBJ databases">
        <title>Draft genome sequence of Pantoea vagans isolated from corpses of the sugarcane aphid Melanaphis sacchari Zehntner.</title>
        <authorList>
            <person name="Toledo E."/>
            <person name="Pena G."/>
            <person name="Lozano L."/>
        </authorList>
    </citation>
    <scope>NUCLEOTIDE SEQUENCE [LARGE SCALE GENOMIC DNA]</scope>
    <source>
        <strain evidence="2 3">ET-90</strain>
    </source>
</reference>
<proteinExistence type="predicted"/>
<name>A0ABY3L910_9GAMM</name>
<organism evidence="2 3">
    <name type="scientific">Pantoea vagans</name>
    <dbReference type="NCBI Taxonomy" id="470934"/>
    <lineage>
        <taxon>Bacteria</taxon>
        <taxon>Pseudomonadati</taxon>
        <taxon>Pseudomonadota</taxon>
        <taxon>Gammaproteobacteria</taxon>
        <taxon>Enterobacterales</taxon>
        <taxon>Erwiniaceae</taxon>
        <taxon>Pantoea</taxon>
    </lineage>
</organism>
<gene>
    <name evidence="2" type="ORF">D9O29_23910</name>
</gene>
<comment type="caution">
    <text evidence="2">The sequence shown here is derived from an EMBL/GenBank/DDBJ whole genome shotgun (WGS) entry which is preliminary data.</text>
</comment>